<dbReference type="PANTHER" id="PTHR34448:SF3">
    <property type="entry name" value="AMINOPEPTIDASE AMPS"/>
    <property type="match status" value="1"/>
</dbReference>
<evidence type="ECO:0000256" key="3">
    <source>
        <dbReference type="ARBA" id="ARBA00001947"/>
    </source>
</evidence>
<evidence type="ECO:0000256" key="6">
    <source>
        <dbReference type="ARBA" id="ARBA00022670"/>
    </source>
</evidence>
<sequence length="411" mass="46047">MKKTVLRKYAALIVKKGANIVRGQDVMVFADLDQPEFVRMVVEEAYRAGAAKVSVEWSYQPLEKLNIQKRSQTVLSRLEKWEVEKWEYRADRLPAVIYLESSDPDGLAGINQSKYAKAMQARMKIIKPIRDRMENKYQWVIAAVPGKAWAKKVFPEERPARAIEHLWEVILKASRADGDDPVRAWDGHNADLSKRCGYLNSLGLESLEIKSSNGTDVKIGLIPDALFMGGAEAAMGSGIVFNPNIPSEEVFVSPKKGSAEGIVYSSKPFSYRGQLIEHFCVKFENGRAVSVEAGDERQTEILRQMIAMDEGASFLGEVALVPYTSPIRETGILFFNTLFDENAACHLALGRGFSNCLRDYEKYSLEETKEKGINDSVIHEDFMIGTADTSIVGVKKNGERVQIFKDGEWAF</sequence>
<evidence type="ECO:0000256" key="1">
    <source>
        <dbReference type="ARBA" id="ARBA00001941"/>
    </source>
</evidence>
<reference evidence="10 11" key="1">
    <citation type="submission" date="2022-03" db="EMBL/GenBank/DDBJ databases">
        <title>Metagenome-assembled genomes from swine fecal metagenomes.</title>
        <authorList>
            <person name="Holman D.B."/>
            <person name="Kommadath A."/>
        </authorList>
    </citation>
    <scope>NUCLEOTIDE SEQUENCE [LARGE SCALE GENOMIC DNA]</scope>
    <source>
        <strain evidence="10">SUG147</strain>
    </source>
</reference>
<protein>
    <submittedName>
        <fullName evidence="10">Aminopeptidase</fullName>
    </submittedName>
</protein>
<dbReference type="GO" id="GO:0004177">
    <property type="term" value="F:aminopeptidase activity"/>
    <property type="evidence" value="ECO:0007669"/>
    <property type="project" value="UniProtKB-KW"/>
</dbReference>
<dbReference type="InterPro" id="IPR000787">
    <property type="entry name" value="Peptidase_M29"/>
</dbReference>
<comment type="cofactor">
    <cofactor evidence="2">
        <name>Mg(2+)</name>
        <dbReference type="ChEBI" id="CHEBI:18420"/>
    </cofactor>
</comment>
<evidence type="ECO:0000256" key="8">
    <source>
        <dbReference type="ARBA" id="ARBA00022801"/>
    </source>
</evidence>
<dbReference type="Gene3D" id="3.40.1830.10">
    <property type="entry name" value="Thermophilic metalloprotease (M29)"/>
    <property type="match status" value="1"/>
</dbReference>
<keyword evidence="9" id="KW-0482">Metalloprotease</keyword>
<dbReference type="SUPFAM" id="SSF144052">
    <property type="entry name" value="Thermophilic metalloprotease-like"/>
    <property type="match status" value="1"/>
</dbReference>
<evidence type="ECO:0000256" key="4">
    <source>
        <dbReference type="ARBA" id="ARBA00008236"/>
    </source>
</evidence>
<proteinExistence type="inferred from homology"/>
<dbReference type="InterPro" id="IPR052170">
    <property type="entry name" value="M29_Exopeptidase"/>
</dbReference>
<comment type="cofactor">
    <cofactor evidence="3">
        <name>Zn(2+)</name>
        <dbReference type="ChEBI" id="CHEBI:29105"/>
    </cofactor>
</comment>
<keyword evidence="5 10" id="KW-0031">Aminopeptidase</keyword>
<name>A0AAE3FFX4_9BACT</name>
<keyword evidence="8" id="KW-0378">Hydrolase</keyword>
<evidence type="ECO:0000256" key="9">
    <source>
        <dbReference type="ARBA" id="ARBA00023049"/>
    </source>
</evidence>
<comment type="similarity">
    <text evidence="4">Belongs to the peptidase M29 family.</text>
</comment>
<organism evidence="10 11">
    <name type="scientific">Candidatus Colimorpha enterica</name>
    <dbReference type="NCBI Taxonomy" id="3083063"/>
    <lineage>
        <taxon>Bacteria</taxon>
        <taxon>Pseudomonadati</taxon>
        <taxon>Bacteroidota</taxon>
        <taxon>Bacteroidia</taxon>
        <taxon>Bacteroidales</taxon>
        <taxon>Candidatus Colimorpha</taxon>
    </lineage>
</organism>
<dbReference type="InterPro" id="IPR035097">
    <property type="entry name" value="M29_N-terminal"/>
</dbReference>
<dbReference type="Pfam" id="PF02073">
    <property type="entry name" value="Peptidase_M29"/>
    <property type="match status" value="1"/>
</dbReference>
<dbReference type="Proteomes" id="UP001139365">
    <property type="component" value="Unassembled WGS sequence"/>
</dbReference>
<dbReference type="PANTHER" id="PTHR34448">
    <property type="entry name" value="AMINOPEPTIDASE"/>
    <property type="match status" value="1"/>
</dbReference>
<evidence type="ECO:0000313" key="11">
    <source>
        <dbReference type="Proteomes" id="UP001139365"/>
    </source>
</evidence>
<dbReference type="GO" id="GO:0006508">
    <property type="term" value="P:proteolysis"/>
    <property type="evidence" value="ECO:0007669"/>
    <property type="project" value="UniProtKB-KW"/>
</dbReference>
<dbReference type="AlphaFoldDB" id="A0AAE3FFX4"/>
<dbReference type="EMBL" id="JALEMU010000074">
    <property type="protein sequence ID" value="MCI5755616.1"/>
    <property type="molecule type" value="Genomic_DNA"/>
</dbReference>
<evidence type="ECO:0000256" key="5">
    <source>
        <dbReference type="ARBA" id="ARBA00022438"/>
    </source>
</evidence>
<evidence type="ECO:0000256" key="7">
    <source>
        <dbReference type="ARBA" id="ARBA00022723"/>
    </source>
</evidence>
<accession>A0AAE3FFX4</accession>
<keyword evidence="7" id="KW-0479">Metal-binding</keyword>
<evidence type="ECO:0000313" key="10">
    <source>
        <dbReference type="EMBL" id="MCI5755616.1"/>
    </source>
</evidence>
<dbReference type="GO" id="GO:0008237">
    <property type="term" value="F:metallopeptidase activity"/>
    <property type="evidence" value="ECO:0007669"/>
    <property type="project" value="UniProtKB-KW"/>
</dbReference>
<dbReference type="GO" id="GO:0046872">
    <property type="term" value="F:metal ion binding"/>
    <property type="evidence" value="ECO:0007669"/>
    <property type="project" value="UniProtKB-KW"/>
</dbReference>
<comment type="caution">
    <text evidence="10">The sequence shown here is derived from an EMBL/GenBank/DDBJ whole genome shotgun (WGS) entry which is preliminary data.</text>
</comment>
<evidence type="ECO:0000256" key="2">
    <source>
        <dbReference type="ARBA" id="ARBA00001946"/>
    </source>
</evidence>
<gene>
    <name evidence="10" type="ORF">MR241_04910</name>
</gene>
<comment type="cofactor">
    <cofactor evidence="1">
        <name>Co(2+)</name>
        <dbReference type="ChEBI" id="CHEBI:48828"/>
    </cofactor>
</comment>
<keyword evidence="6" id="KW-0645">Protease</keyword>
<dbReference type="PRINTS" id="PR00919">
    <property type="entry name" value="THERMOPTASE"/>
</dbReference>